<protein>
    <submittedName>
        <fullName evidence="2">Uncharacterized protein</fullName>
    </submittedName>
</protein>
<dbReference type="Proteomes" id="UP000050416">
    <property type="component" value="Unassembled WGS sequence"/>
</dbReference>
<sequence length="193" mass="22130">MRERAWSSAKGLLNGRRVRLFIALVVLFTLWWVLMGKLETELQRAEQQSVNMVLSQLRSALVVKGAESMLSREQSLEQLVGDNPFEWLDHQWPMYRGQCDQGNPKRGHWCFAPRLQKETGGDGKGWLIYNPKQPITIDGKLAEPDQPLAWTVITEFADRNRNNLREHDERLTGLKLAPVPLADTTVNRQEAGR</sequence>
<dbReference type="AlphaFoldDB" id="A0A0P7YCJ3"/>
<proteinExistence type="predicted"/>
<dbReference type="STRING" id="1305731.GCA_000934705_02379"/>
<evidence type="ECO:0000313" key="2">
    <source>
        <dbReference type="EMBL" id="KPQ28020.1"/>
    </source>
</evidence>
<evidence type="ECO:0000313" key="3">
    <source>
        <dbReference type="Proteomes" id="UP000050416"/>
    </source>
</evidence>
<feature type="transmembrane region" description="Helical" evidence="1">
    <location>
        <begin position="20"/>
        <end position="38"/>
    </location>
</feature>
<name>A0A0P7YCJ3_9GAMM</name>
<dbReference type="OrthoDB" id="6368324at2"/>
<dbReference type="EMBL" id="LJZQ01000020">
    <property type="protein sequence ID" value="KPQ28020.1"/>
    <property type="molecule type" value="Genomic_DNA"/>
</dbReference>
<comment type="caution">
    <text evidence="2">The sequence shown here is derived from an EMBL/GenBank/DDBJ whole genome shotgun (WGS) entry which is preliminary data.</text>
</comment>
<accession>A0A0P7YCJ3</accession>
<organism evidence="2 3">
    <name type="scientific">Marinobacter excellens HL-55</name>
    <dbReference type="NCBI Taxonomy" id="1305731"/>
    <lineage>
        <taxon>Bacteria</taxon>
        <taxon>Pseudomonadati</taxon>
        <taxon>Pseudomonadota</taxon>
        <taxon>Gammaproteobacteria</taxon>
        <taxon>Pseudomonadales</taxon>
        <taxon>Marinobacteraceae</taxon>
        <taxon>Marinobacter</taxon>
    </lineage>
</organism>
<keyword evidence="1" id="KW-0472">Membrane</keyword>
<keyword evidence="1" id="KW-1133">Transmembrane helix</keyword>
<gene>
    <name evidence="2" type="ORF">HLUCCX14_12650</name>
</gene>
<reference evidence="2 3" key="1">
    <citation type="submission" date="2015-09" db="EMBL/GenBank/DDBJ databases">
        <title>Identification and resolution of microdiversity through metagenomic sequencing of parallel consortia.</title>
        <authorList>
            <person name="Nelson W.C."/>
            <person name="Romine M.F."/>
            <person name="Lindemann S.R."/>
        </authorList>
    </citation>
    <scope>NUCLEOTIDE SEQUENCE [LARGE SCALE GENOMIC DNA]</scope>
    <source>
        <strain evidence="2">HL-55</strain>
    </source>
</reference>
<dbReference type="PATRIC" id="fig|1305731.5.peg.1003"/>
<evidence type="ECO:0000256" key="1">
    <source>
        <dbReference type="SAM" id="Phobius"/>
    </source>
</evidence>
<keyword evidence="1" id="KW-0812">Transmembrane</keyword>